<sequence>MYKKSKAFGYVLVEKEFAESNHEHYKKVLKGFEKVCKERNLKLVKVYEDRFTDANAPQPTKEFLNLLRVKDKYDYLINFSLGHYMIMSPDGHLEII</sequence>
<organism evidence="1 2">
    <name type="scientific">Lederbergia citri</name>
    <dbReference type="NCBI Taxonomy" id="2833580"/>
    <lineage>
        <taxon>Bacteria</taxon>
        <taxon>Bacillati</taxon>
        <taxon>Bacillota</taxon>
        <taxon>Bacilli</taxon>
        <taxon>Bacillales</taxon>
        <taxon>Bacillaceae</taxon>
        <taxon>Lederbergia</taxon>
    </lineage>
</organism>
<name>A0A942TBP1_9BACI</name>
<dbReference type="Proteomes" id="UP000681414">
    <property type="component" value="Unassembled WGS sequence"/>
</dbReference>
<comment type="caution">
    <text evidence="1">The sequence shown here is derived from an EMBL/GenBank/DDBJ whole genome shotgun (WGS) entry which is preliminary data.</text>
</comment>
<proteinExistence type="predicted"/>
<evidence type="ECO:0000313" key="1">
    <source>
        <dbReference type="EMBL" id="MBS4193723.1"/>
    </source>
</evidence>
<dbReference type="EMBL" id="JAGYPG010000001">
    <property type="protein sequence ID" value="MBS4193723.1"/>
    <property type="molecule type" value="Genomic_DNA"/>
</dbReference>
<gene>
    <name evidence="1" type="ORF">KHA97_01390</name>
</gene>
<reference evidence="1 2" key="1">
    <citation type="submission" date="2021-05" db="EMBL/GenBank/DDBJ databases">
        <title>Novel Bacillus species.</title>
        <authorList>
            <person name="Liu G."/>
        </authorList>
    </citation>
    <scope>NUCLEOTIDE SEQUENCE [LARGE SCALE GENOMIC DNA]</scope>
    <source>
        <strain evidence="2">FJAT-49780</strain>
    </source>
</reference>
<dbReference type="RefSeq" id="WP_066294727.1">
    <property type="nucleotide sequence ID" value="NZ_JAGYPG010000001.1"/>
</dbReference>
<protein>
    <submittedName>
        <fullName evidence="1">Uncharacterized protein</fullName>
    </submittedName>
</protein>
<keyword evidence="2" id="KW-1185">Reference proteome</keyword>
<accession>A0A942TBP1</accession>
<dbReference type="AlphaFoldDB" id="A0A942TBP1"/>
<evidence type="ECO:0000313" key="2">
    <source>
        <dbReference type="Proteomes" id="UP000681414"/>
    </source>
</evidence>